<name>A0ACB7WZH9_9ERIC</name>
<sequence>MTSLSNWVMPGKLKELTKLYIRGGQLRDLGEVQKRQGEQWTVEILRFEFLSELDLYWRELKTLFPKLIYLLQVECPNFMNFQCDERGVWMNKEAIDTHVQLQKYLKTSMISSRAMSGSGPTLAQDHSNICPADEK</sequence>
<comment type="caution">
    <text evidence="1">The sequence shown here is derived from an EMBL/GenBank/DDBJ whole genome shotgun (WGS) entry which is preliminary data.</text>
</comment>
<accession>A0ACB7WZH9</accession>
<proteinExistence type="predicted"/>
<reference evidence="1 2" key="1">
    <citation type="journal article" date="2021" name="Hortic Res">
        <title>High-quality reference genome and annotation aids understanding of berry development for evergreen blueberry (Vaccinium darrowii).</title>
        <authorList>
            <person name="Yu J."/>
            <person name="Hulse-Kemp A.M."/>
            <person name="Babiker E."/>
            <person name="Staton M."/>
        </authorList>
    </citation>
    <scope>NUCLEOTIDE SEQUENCE [LARGE SCALE GENOMIC DNA]</scope>
    <source>
        <strain evidence="2">cv. NJ 8807/NJ 8810</strain>
        <tissue evidence="1">Young leaf</tissue>
    </source>
</reference>
<evidence type="ECO:0000313" key="2">
    <source>
        <dbReference type="Proteomes" id="UP000828048"/>
    </source>
</evidence>
<dbReference type="Proteomes" id="UP000828048">
    <property type="component" value="Chromosome 2"/>
</dbReference>
<gene>
    <name evidence="1" type="ORF">Vadar_008769</name>
</gene>
<dbReference type="EMBL" id="CM037152">
    <property type="protein sequence ID" value="KAH7833690.1"/>
    <property type="molecule type" value="Genomic_DNA"/>
</dbReference>
<organism evidence="1 2">
    <name type="scientific">Vaccinium darrowii</name>
    <dbReference type="NCBI Taxonomy" id="229202"/>
    <lineage>
        <taxon>Eukaryota</taxon>
        <taxon>Viridiplantae</taxon>
        <taxon>Streptophyta</taxon>
        <taxon>Embryophyta</taxon>
        <taxon>Tracheophyta</taxon>
        <taxon>Spermatophyta</taxon>
        <taxon>Magnoliopsida</taxon>
        <taxon>eudicotyledons</taxon>
        <taxon>Gunneridae</taxon>
        <taxon>Pentapetalae</taxon>
        <taxon>asterids</taxon>
        <taxon>Ericales</taxon>
        <taxon>Ericaceae</taxon>
        <taxon>Vaccinioideae</taxon>
        <taxon>Vaccinieae</taxon>
        <taxon>Vaccinium</taxon>
    </lineage>
</organism>
<protein>
    <submittedName>
        <fullName evidence="1">Uncharacterized protein</fullName>
    </submittedName>
</protein>
<keyword evidence="2" id="KW-1185">Reference proteome</keyword>
<evidence type="ECO:0000313" key="1">
    <source>
        <dbReference type="EMBL" id="KAH7833690.1"/>
    </source>
</evidence>